<evidence type="ECO:0000259" key="3">
    <source>
        <dbReference type="SMART" id="SM00418"/>
    </source>
</evidence>
<dbReference type="SUPFAM" id="SSF52788">
    <property type="entry name" value="Phosphotyrosine protein phosphatases I"/>
    <property type="match status" value="1"/>
</dbReference>
<dbReference type="PANTHER" id="PTHR43428:SF1">
    <property type="entry name" value="ARSENATE REDUCTASE"/>
    <property type="match status" value="1"/>
</dbReference>
<dbReference type="EMBL" id="CAFBQP010000062">
    <property type="protein sequence ID" value="CAB5065502.1"/>
    <property type="molecule type" value="Genomic_DNA"/>
</dbReference>
<evidence type="ECO:0000256" key="1">
    <source>
        <dbReference type="ARBA" id="ARBA00022849"/>
    </source>
</evidence>
<dbReference type="SMART" id="SM00226">
    <property type="entry name" value="LMWPc"/>
    <property type="match status" value="1"/>
</dbReference>
<protein>
    <submittedName>
        <fullName evidence="6">Unannotated protein</fullName>
    </submittedName>
</protein>
<gene>
    <name evidence="4" type="ORF">UFOPK2602_01339</name>
    <name evidence="5" type="ORF">UFOPK2806_02035</name>
    <name evidence="6" type="ORF">UFOPK3001_01294</name>
    <name evidence="7" type="ORF">UFOPK3954_00066</name>
    <name evidence="8" type="ORF">UFOPK4306_01599</name>
</gene>
<feature type="domain" description="HTH arsR-type" evidence="3">
    <location>
        <begin position="10"/>
        <end position="91"/>
    </location>
</feature>
<dbReference type="GO" id="GO:0003700">
    <property type="term" value="F:DNA-binding transcription factor activity"/>
    <property type="evidence" value="ECO:0007669"/>
    <property type="project" value="InterPro"/>
</dbReference>
<dbReference type="SMART" id="SM00418">
    <property type="entry name" value="HTH_ARSR"/>
    <property type="match status" value="1"/>
</dbReference>
<dbReference type="EMBL" id="CAFBON010000003">
    <property type="protein sequence ID" value="CAB4973351.1"/>
    <property type="molecule type" value="Genomic_DNA"/>
</dbReference>
<dbReference type="EMBL" id="CAEZYY010000036">
    <property type="protein sequence ID" value="CAB4765440.1"/>
    <property type="molecule type" value="Genomic_DNA"/>
</dbReference>
<dbReference type="Gene3D" id="1.10.10.10">
    <property type="entry name" value="Winged helix-like DNA-binding domain superfamily/Winged helix DNA-binding domain"/>
    <property type="match status" value="1"/>
</dbReference>
<name>A0A6J6YBK1_9ZZZZ</name>
<dbReference type="InterPro" id="IPR023485">
    <property type="entry name" value="Ptyr_pPase"/>
</dbReference>
<dbReference type="EMBL" id="CAFAAJ010000076">
    <property type="protein sequence ID" value="CAB4806770.1"/>
    <property type="molecule type" value="Genomic_DNA"/>
</dbReference>
<evidence type="ECO:0000313" key="7">
    <source>
        <dbReference type="EMBL" id="CAB4973351.1"/>
    </source>
</evidence>
<sequence length="223" mass="24179">MHESLVRRAEVHAALGDPVRLAIADLLVCSDRSPGEIASLMGLASNLLAHHLGVLEAAGVVQRSASASDGRRKYVRLAIADLAAFLGQPRPPDHVLFLCTRNSARSQLAAALWTARTGYPATSAGTDPAPRIHRGALAAARRARIPMEDAAPALLAHIPARAQVITVCDRAHERLRPPQEWWHWSVVDPTDTPTAAGFDRALHELDRRIAMFTGFATHLKESR</sequence>
<dbReference type="AlphaFoldDB" id="A0A6J6YBK1"/>
<dbReference type="InterPro" id="IPR036388">
    <property type="entry name" value="WH-like_DNA-bd_sf"/>
</dbReference>
<dbReference type="Pfam" id="PF01451">
    <property type="entry name" value="LMWPc"/>
    <property type="match status" value="1"/>
</dbReference>
<dbReference type="GO" id="GO:0046685">
    <property type="term" value="P:response to arsenic-containing substance"/>
    <property type="evidence" value="ECO:0007669"/>
    <property type="project" value="UniProtKB-KW"/>
</dbReference>
<dbReference type="InterPro" id="IPR036196">
    <property type="entry name" value="Ptyr_pPase_sf"/>
</dbReference>
<dbReference type="CDD" id="cd00090">
    <property type="entry name" value="HTH_ARSR"/>
    <property type="match status" value="1"/>
</dbReference>
<dbReference type="SUPFAM" id="SSF46785">
    <property type="entry name" value="Winged helix' DNA-binding domain"/>
    <property type="match status" value="1"/>
</dbReference>
<organism evidence="6">
    <name type="scientific">freshwater metagenome</name>
    <dbReference type="NCBI Taxonomy" id="449393"/>
    <lineage>
        <taxon>unclassified sequences</taxon>
        <taxon>metagenomes</taxon>
        <taxon>ecological metagenomes</taxon>
    </lineage>
</organism>
<dbReference type="EMBL" id="CAEZXX010000089">
    <property type="protein sequence ID" value="CAB4714177.1"/>
    <property type="molecule type" value="Genomic_DNA"/>
</dbReference>
<feature type="domain" description="Phosphotyrosine protein phosphatase I" evidence="2">
    <location>
        <begin position="93"/>
        <end position="215"/>
    </location>
</feature>
<dbReference type="InterPro" id="IPR001845">
    <property type="entry name" value="HTH_ArsR_DNA-bd_dom"/>
</dbReference>
<proteinExistence type="predicted"/>
<evidence type="ECO:0000313" key="8">
    <source>
        <dbReference type="EMBL" id="CAB5065502.1"/>
    </source>
</evidence>
<dbReference type="InterPro" id="IPR011991">
    <property type="entry name" value="ArsR-like_HTH"/>
</dbReference>
<dbReference type="PANTHER" id="PTHR43428">
    <property type="entry name" value="ARSENATE REDUCTASE"/>
    <property type="match status" value="1"/>
</dbReference>
<reference evidence="6" key="1">
    <citation type="submission" date="2020-05" db="EMBL/GenBank/DDBJ databases">
        <authorList>
            <person name="Chiriac C."/>
            <person name="Salcher M."/>
            <person name="Ghai R."/>
            <person name="Kavagutti S V."/>
        </authorList>
    </citation>
    <scope>NUCLEOTIDE SEQUENCE</scope>
</reference>
<keyword evidence="1" id="KW-0059">Arsenical resistance</keyword>
<evidence type="ECO:0000313" key="6">
    <source>
        <dbReference type="EMBL" id="CAB4806770.1"/>
    </source>
</evidence>
<dbReference type="InterPro" id="IPR036390">
    <property type="entry name" value="WH_DNA-bd_sf"/>
</dbReference>
<evidence type="ECO:0000259" key="2">
    <source>
        <dbReference type="SMART" id="SM00226"/>
    </source>
</evidence>
<evidence type="ECO:0000313" key="5">
    <source>
        <dbReference type="EMBL" id="CAB4765440.1"/>
    </source>
</evidence>
<evidence type="ECO:0000313" key="4">
    <source>
        <dbReference type="EMBL" id="CAB4714177.1"/>
    </source>
</evidence>
<accession>A0A6J6YBK1</accession>
<dbReference type="Gene3D" id="3.40.50.2300">
    <property type="match status" value="1"/>
</dbReference>